<proteinExistence type="predicted"/>
<feature type="non-terminal residue" evidence="1">
    <location>
        <position position="1"/>
    </location>
</feature>
<sequence>AFESIGLDRISAFRYAIDKPIEVTVIAQRGNRK</sequence>
<reference evidence="1" key="1">
    <citation type="journal article" date="2015" name="Nature">
        <title>Complex archaea that bridge the gap between prokaryotes and eukaryotes.</title>
        <authorList>
            <person name="Spang A."/>
            <person name="Saw J.H."/>
            <person name="Jorgensen S.L."/>
            <person name="Zaremba-Niedzwiedzka K."/>
            <person name="Martijn J."/>
            <person name="Lind A.E."/>
            <person name="van Eijk R."/>
            <person name="Schleper C."/>
            <person name="Guy L."/>
            <person name="Ettema T.J."/>
        </authorList>
    </citation>
    <scope>NUCLEOTIDE SEQUENCE</scope>
</reference>
<protein>
    <submittedName>
        <fullName evidence="1">Uncharacterized protein</fullName>
    </submittedName>
</protein>
<dbReference type="EMBL" id="LAZR01049102">
    <property type="protein sequence ID" value="KKK90439.1"/>
    <property type="molecule type" value="Genomic_DNA"/>
</dbReference>
<evidence type="ECO:0000313" key="1">
    <source>
        <dbReference type="EMBL" id="KKK90439.1"/>
    </source>
</evidence>
<name>A0A0F9BIQ5_9ZZZZ</name>
<gene>
    <name evidence="1" type="ORF">LCGC14_2722960</name>
</gene>
<dbReference type="AlphaFoldDB" id="A0A0F9BIQ5"/>
<comment type="caution">
    <text evidence="1">The sequence shown here is derived from an EMBL/GenBank/DDBJ whole genome shotgun (WGS) entry which is preliminary data.</text>
</comment>
<accession>A0A0F9BIQ5</accession>
<organism evidence="1">
    <name type="scientific">marine sediment metagenome</name>
    <dbReference type="NCBI Taxonomy" id="412755"/>
    <lineage>
        <taxon>unclassified sequences</taxon>
        <taxon>metagenomes</taxon>
        <taxon>ecological metagenomes</taxon>
    </lineage>
</organism>